<evidence type="ECO:0000313" key="2">
    <source>
        <dbReference type="EMBL" id="KKM00072.1"/>
    </source>
</evidence>
<dbReference type="EMBL" id="LAZR01010467">
    <property type="protein sequence ID" value="KKM66769.1"/>
    <property type="molecule type" value="Genomic_DNA"/>
</dbReference>
<feature type="compositionally biased region" description="Polar residues" evidence="1">
    <location>
        <begin position="49"/>
        <end position="62"/>
    </location>
</feature>
<gene>
    <name evidence="3" type="ORF">LCGC14_1477910</name>
    <name evidence="2" type="ORF">LCGC14_1808120</name>
</gene>
<feature type="region of interest" description="Disordered" evidence="1">
    <location>
        <begin position="49"/>
        <end position="68"/>
    </location>
</feature>
<proteinExistence type="predicted"/>
<dbReference type="EMBL" id="LAZR01017520">
    <property type="protein sequence ID" value="KKM00072.1"/>
    <property type="molecule type" value="Genomic_DNA"/>
</dbReference>
<sequence>MRVNVIYEENFKLDLRKAFEITEQWLRGQHKAKIKILTPPKFIEAKQGTMMTNTGHDPNWTVSKEVEL</sequence>
<evidence type="ECO:0000256" key="1">
    <source>
        <dbReference type="SAM" id="MobiDB-lite"/>
    </source>
</evidence>
<dbReference type="AlphaFoldDB" id="A0A0F9JAH8"/>
<accession>A0A0F9JAH8</accession>
<organism evidence="3">
    <name type="scientific">marine sediment metagenome</name>
    <dbReference type="NCBI Taxonomy" id="412755"/>
    <lineage>
        <taxon>unclassified sequences</taxon>
        <taxon>metagenomes</taxon>
        <taxon>ecological metagenomes</taxon>
    </lineage>
</organism>
<name>A0A0F9JAH8_9ZZZZ</name>
<evidence type="ECO:0000313" key="3">
    <source>
        <dbReference type="EMBL" id="KKM66769.1"/>
    </source>
</evidence>
<comment type="caution">
    <text evidence="3">The sequence shown here is derived from an EMBL/GenBank/DDBJ whole genome shotgun (WGS) entry which is preliminary data.</text>
</comment>
<protein>
    <submittedName>
        <fullName evidence="3">Uncharacterized protein</fullName>
    </submittedName>
</protein>
<reference evidence="3" key="1">
    <citation type="journal article" date="2015" name="Nature">
        <title>Complex archaea that bridge the gap between prokaryotes and eukaryotes.</title>
        <authorList>
            <person name="Spang A."/>
            <person name="Saw J.H."/>
            <person name="Jorgensen S.L."/>
            <person name="Zaremba-Niedzwiedzka K."/>
            <person name="Martijn J."/>
            <person name="Lind A.E."/>
            <person name="van Eijk R."/>
            <person name="Schleper C."/>
            <person name="Guy L."/>
            <person name="Ettema T.J."/>
        </authorList>
    </citation>
    <scope>NUCLEOTIDE SEQUENCE</scope>
</reference>